<feature type="transmembrane region" description="Helical" evidence="4">
    <location>
        <begin position="393"/>
        <end position="414"/>
    </location>
</feature>
<dbReference type="GO" id="GO:0022857">
    <property type="term" value="F:transmembrane transporter activity"/>
    <property type="evidence" value="ECO:0007669"/>
    <property type="project" value="InterPro"/>
</dbReference>
<feature type="transmembrane region" description="Helical" evidence="4">
    <location>
        <begin position="99"/>
        <end position="117"/>
    </location>
</feature>
<dbReference type="EMBL" id="JAAMRR010001080">
    <property type="protein sequence ID" value="NGX97602.1"/>
    <property type="molecule type" value="Genomic_DNA"/>
</dbReference>
<keyword evidence="7" id="KW-1185">Reference proteome</keyword>
<evidence type="ECO:0000256" key="4">
    <source>
        <dbReference type="SAM" id="Phobius"/>
    </source>
</evidence>
<keyword evidence="3 4" id="KW-0472">Membrane</keyword>
<feature type="transmembrane region" description="Helical" evidence="4">
    <location>
        <begin position="302"/>
        <end position="319"/>
    </location>
</feature>
<keyword evidence="1 4" id="KW-0812">Transmembrane</keyword>
<feature type="transmembrane region" description="Helical" evidence="4">
    <location>
        <begin position="31"/>
        <end position="54"/>
    </location>
</feature>
<reference evidence="6" key="1">
    <citation type="submission" date="2020-02" db="EMBL/GenBank/DDBJ databases">
        <title>Draft genome sequence of Candidatus Afipia apatlaquensis IBT-C3, a potential strain for decolorization of textile dyes.</title>
        <authorList>
            <person name="Sanchez-Reyes A."/>
            <person name="Breton-Deval L."/>
            <person name="Mangelson H."/>
            <person name="Sanchez-Flores A."/>
        </authorList>
    </citation>
    <scope>NUCLEOTIDE SEQUENCE [LARGE SCALE GENOMIC DNA]</scope>
    <source>
        <strain evidence="6">IBT-C3</strain>
    </source>
</reference>
<feature type="transmembrane region" description="Helical" evidence="4">
    <location>
        <begin position="123"/>
        <end position="148"/>
    </location>
</feature>
<organism evidence="6 7">
    <name type="scientific">Candidatus Afipia apatlaquensis</name>
    <dbReference type="NCBI Taxonomy" id="2712852"/>
    <lineage>
        <taxon>Bacteria</taxon>
        <taxon>Pseudomonadati</taxon>
        <taxon>Pseudomonadota</taxon>
        <taxon>Alphaproteobacteria</taxon>
        <taxon>Hyphomicrobiales</taxon>
        <taxon>Nitrobacteraceae</taxon>
        <taxon>Afipia</taxon>
    </lineage>
</organism>
<dbReference type="PANTHER" id="PTHR11360">
    <property type="entry name" value="MONOCARBOXYLATE TRANSPORTER"/>
    <property type="match status" value="1"/>
</dbReference>
<dbReference type="InterPro" id="IPR011701">
    <property type="entry name" value="MFS"/>
</dbReference>
<dbReference type="SUPFAM" id="SSF103473">
    <property type="entry name" value="MFS general substrate transporter"/>
    <property type="match status" value="1"/>
</dbReference>
<gene>
    <name evidence="6" type="ORF">G4V63_21070</name>
</gene>
<protein>
    <submittedName>
        <fullName evidence="6">MFS transporter</fullName>
    </submittedName>
</protein>
<feature type="transmembrane region" description="Helical" evidence="4">
    <location>
        <begin position="234"/>
        <end position="260"/>
    </location>
</feature>
<evidence type="ECO:0000256" key="3">
    <source>
        <dbReference type="ARBA" id="ARBA00023136"/>
    </source>
</evidence>
<feature type="transmembrane region" description="Helical" evidence="4">
    <location>
        <begin position="74"/>
        <end position="92"/>
    </location>
</feature>
<feature type="domain" description="Major facilitator superfamily (MFS) profile" evidence="5">
    <location>
        <begin position="33"/>
        <end position="416"/>
    </location>
</feature>
<comment type="caution">
    <text evidence="6">The sequence shown here is derived from an EMBL/GenBank/DDBJ whole genome shotgun (WGS) entry which is preliminary data.</text>
</comment>
<dbReference type="PANTHER" id="PTHR11360:SF290">
    <property type="entry name" value="MONOCARBOXYLATE MFS PERMEASE"/>
    <property type="match status" value="1"/>
</dbReference>
<feature type="transmembrane region" description="Helical" evidence="4">
    <location>
        <begin position="358"/>
        <end position="381"/>
    </location>
</feature>
<feature type="transmembrane region" description="Helical" evidence="4">
    <location>
        <begin position="192"/>
        <end position="213"/>
    </location>
</feature>
<dbReference type="Proteomes" id="UP000480266">
    <property type="component" value="Unassembled WGS sequence"/>
</dbReference>
<evidence type="ECO:0000259" key="5">
    <source>
        <dbReference type="PROSITE" id="PS50850"/>
    </source>
</evidence>
<feature type="transmembrane region" description="Helical" evidence="4">
    <location>
        <begin position="160"/>
        <end position="180"/>
    </location>
</feature>
<sequence>MFQATPRFVSRIELIVIEYSESAKVKTSEGAYSWVVACLSLLMTSLSFGAVTSVPILMKPMSDELFWSRGKLSLVHTAALVGAAVGSLVIGYASDRMNFLRLALLAAISIGAGLLIASRADEFWQIALAYGILVGGIGQGTFFSPITAAASRWFDHNRTYAIAIVTCGQGVGGIVVPLILRDMALHNGWRSALLNYGIASTAVIGLASLVFIREPPITSASIEPETEQQPSTNWFTYYFAMAHFAVCSIGSFLFIGHFMIFCEESAIDPFTSSALMSSTLGATIVSRLAAGYLLKSIDSSRVILASNLIIAIGIMVVAFSEQSVFLISTGAAIFGIGFGAAFPAYGTSARANFPARQFGFWLATMWCLSFICAGFGSWAGGLFRDALGNYKTGFAFASGLILAGSLVAQPLLYATRKQQFKG</sequence>
<dbReference type="InterPro" id="IPR036259">
    <property type="entry name" value="MFS_trans_sf"/>
</dbReference>
<accession>A0A7C9RIG3</accession>
<dbReference type="InterPro" id="IPR050327">
    <property type="entry name" value="Proton-linked_MCT"/>
</dbReference>
<dbReference type="InterPro" id="IPR020846">
    <property type="entry name" value="MFS_dom"/>
</dbReference>
<dbReference type="PROSITE" id="PS50850">
    <property type="entry name" value="MFS"/>
    <property type="match status" value="1"/>
</dbReference>
<dbReference type="Gene3D" id="1.20.1250.20">
    <property type="entry name" value="MFS general substrate transporter like domains"/>
    <property type="match status" value="2"/>
</dbReference>
<proteinExistence type="predicted"/>
<dbReference type="Pfam" id="PF07690">
    <property type="entry name" value="MFS_1"/>
    <property type="match status" value="1"/>
</dbReference>
<name>A0A7C9RIG3_9BRAD</name>
<dbReference type="AlphaFoldDB" id="A0A7C9RIG3"/>
<evidence type="ECO:0000256" key="2">
    <source>
        <dbReference type="ARBA" id="ARBA00022989"/>
    </source>
</evidence>
<feature type="transmembrane region" description="Helical" evidence="4">
    <location>
        <begin position="272"/>
        <end position="290"/>
    </location>
</feature>
<keyword evidence="2 4" id="KW-1133">Transmembrane helix</keyword>
<evidence type="ECO:0000313" key="7">
    <source>
        <dbReference type="Proteomes" id="UP000480266"/>
    </source>
</evidence>
<evidence type="ECO:0000256" key="1">
    <source>
        <dbReference type="ARBA" id="ARBA00022692"/>
    </source>
</evidence>
<evidence type="ECO:0000313" key="6">
    <source>
        <dbReference type="EMBL" id="NGX97602.1"/>
    </source>
</evidence>
<feature type="transmembrane region" description="Helical" evidence="4">
    <location>
        <begin position="325"/>
        <end position="346"/>
    </location>
</feature>